<name>A0ABX0K4S9_9PROT</name>
<dbReference type="Proteomes" id="UP000615326">
    <property type="component" value="Unassembled WGS sequence"/>
</dbReference>
<comment type="caution">
    <text evidence="1">The sequence shown here is derived from an EMBL/GenBank/DDBJ whole genome shotgun (WGS) entry which is preliminary data.</text>
</comment>
<reference evidence="1 2" key="1">
    <citation type="journal article" date="2020" name="Int. J. Syst. Evol. Microbiol.">
        <title>Novel acetic acid bacteria from cider fermentations: Acetobacter conturbans sp. nov. and Acetobacter fallax sp. nov.</title>
        <authorList>
            <person name="Sombolestani A.S."/>
            <person name="Cleenwerck I."/>
            <person name="Cnockaert M."/>
            <person name="Borremans W."/>
            <person name="Wieme A.D."/>
            <person name="De Vuyst L."/>
            <person name="Vandamme P."/>
        </authorList>
    </citation>
    <scope>NUCLEOTIDE SEQUENCE [LARGE SCALE GENOMIC DNA]</scope>
    <source>
        <strain evidence="1 2">LMG 1637</strain>
    </source>
</reference>
<dbReference type="EMBL" id="WOSW01000001">
    <property type="protein sequence ID" value="NHO31339.1"/>
    <property type="molecule type" value="Genomic_DNA"/>
</dbReference>
<evidence type="ECO:0008006" key="3">
    <source>
        <dbReference type="Google" id="ProtNLM"/>
    </source>
</evidence>
<protein>
    <recommendedName>
        <fullName evidence="3">DUF4154 domain-containing protein</fullName>
    </recommendedName>
</protein>
<evidence type="ECO:0000313" key="2">
    <source>
        <dbReference type="Proteomes" id="UP000615326"/>
    </source>
</evidence>
<proteinExistence type="predicted"/>
<organism evidence="1 2">
    <name type="scientific">Acetobacter fallax</name>
    <dbReference type="NCBI Taxonomy" id="1737473"/>
    <lineage>
        <taxon>Bacteria</taxon>
        <taxon>Pseudomonadati</taxon>
        <taxon>Pseudomonadota</taxon>
        <taxon>Alphaproteobacteria</taxon>
        <taxon>Acetobacterales</taxon>
        <taxon>Acetobacteraceae</taxon>
        <taxon>Acetobacter</taxon>
    </lineage>
</organism>
<dbReference type="RefSeq" id="WP_173575897.1">
    <property type="nucleotide sequence ID" value="NZ_WOSW01000001.1"/>
</dbReference>
<evidence type="ECO:0000313" key="1">
    <source>
        <dbReference type="EMBL" id="NHO31339.1"/>
    </source>
</evidence>
<keyword evidence="2" id="KW-1185">Reference proteome</keyword>
<gene>
    <name evidence="1" type="ORF">GOB84_01960</name>
</gene>
<sequence length="169" mass="17850">MMGCVGCALCAAAPDAGSSSFNTKDIAILGQTLHFVDPPPDSIVRIAVVYNSAVPGSKDEATGIMKQFPEDLSVSGFSLHPFIVNLDQIGQAAFNAAISTTGAGTPQLRQALNAHHAICITNHLDQVSEGYCQIYMTSQPSVDIRLNQAASDAADVHFATAFRIMVRTL</sequence>
<accession>A0ABX0K4S9</accession>